<organism evidence="2 3">
    <name type="scientific">Pacificimonas pallii</name>
    <dbReference type="NCBI Taxonomy" id="2827236"/>
    <lineage>
        <taxon>Bacteria</taxon>
        <taxon>Pseudomonadati</taxon>
        <taxon>Pseudomonadota</taxon>
        <taxon>Alphaproteobacteria</taxon>
        <taxon>Sphingomonadales</taxon>
        <taxon>Sphingosinicellaceae</taxon>
        <taxon>Pacificimonas</taxon>
    </lineage>
</organism>
<comment type="caution">
    <text evidence="2">The sequence shown here is derived from an EMBL/GenBank/DDBJ whole genome shotgun (WGS) entry which is preliminary data.</text>
</comment>
<dbReference type="InterPro" id="IPR024467">
    <property type="entry name" value="Xre/MbcA/ParS-like_toxin-bd"/>
</dbReference>
<dbReference type="Proteomes" id="UP000722336">
    <property type="component" value="Unassembled WGS sequence"/>
</dbReference>
<gene>
    <name evidence="2" type="ORF">KCG44_12690</name>
</gene>
<evidence type="ECO:0000313" key="3">
    <source>
        <dbReference type="Proteomes" id="UP000722336"/>
    </source>
</evidence>
<evidence type="ECO:0000313" key="2">
    <source>
        <dbReference type="EMBL" id="MBV7257642.1"/>
    </source>
</evidence>
<protein>
    <submittedName>
        <fullName evidence="2">DUF2384 domain-containing protein</fullName>
    </submittedName>
</protein>
<accession>A0ABS6SIF1</accession>
<feature type="domain" description="Antitoxin Xre/MbcA/ParS-like toxin-binding" evidence="1">
    <location>
        <begin position="80"/>
        <end position="128"/>
    </location>
</feature>
<sequence>MATIFAPEFPDVDHGDNAAILSEALARVAVFWKLSNAELGQALGLSAASASRLKNRTYDVQPGTKPFELGQYVVRLFRGLDALLGSDDAAAQSWLRSDNRELGGKPIERLPTIRGLLDLTAYVDGYRGRS</sequence>
<keyword evidence="3" id="KW-1185">Reference proteome</keyword>
<proteinExistence type="predicted"/>
<dbReference type="RefSeq" id="WP_218446481.1">
    <property type="nucleotide sequence ID" value="NZ_JAGSPA010000004.1"/>
</dbReference>
<evidence type="ECO:0000259" key="1">
    <source>
        <dbReference type="Pfam" id="PF09722"/>
    </source>
</evidence>
<dbReference type="EMBL" id="JAGSPA010000004">
    <property type="protein sequence ID" value="MBV7257642.1"/>
    <property type="molecule type" value="Genomic_DNA"/>
</dbReference>
<reference evidence="2 3" key="1">
    <citation type="submission" date="2021-04" db="EMBL/GenBank/DDBJ databases">
        <authorList>
            <person name="Pira H."/>
            <person name="Risdian C."/>
            <person name="Wink J."/>
        </authorList>
    </citation>
    <scope>NUCLEOTIDE SEQUENCE [LARGE SCALE GENOMIC DNA]</scope>
    <source>
        <strain evidence="2 3">WHA3</strain>
    </source>
</reference>
<name>A0ABS6SIF1_9SPHN</name>
<dbReference type="Pfam" id="PF09722">
    <property type="entry name" value="Xre_MbcA_ParS_C"/>
    <property type="match status" value="1"/>
</dbReference>